<gene>
    <name evidence="1" type="ORF">YQE_07099</name>
</gene>
<dbReference type="PANTHER" id="PTHR24198:SF165">
    <property type="entry name" value="ANKYRIN REPEAT-CONTAINING PROTEIN-RELATED"/>
    <property type="match status" value="1"/>
</dbReference>
<dbReference type="InterPro" id="IPR036770">
    <property type="entry name" value="Ankyrin_rpt-contain_sf"/>
</dbReference>
<organism evidence="1">
    <name type="scientific">Dendroctonus ponderosae</name>
    <name type="common">Mountain pine beetle</name>
    <dbReference type="NCBI Taxonomy" id="77166"/>
    <lineage>
        <taxon>Eukaryota</taxon>
        <taxon>Metazoa</taxon>
        <taxon>Ecdysozoa</taxon>
        <taxon>Arthropoda</taxon>
        <taxon>Hexapoda</taxon>
        <taxon>Insecta</taxon>
        <taxon>Pterygota</taxon>
        <taxon>Neoptera</taxon>
        <taxon>Endopterygota</taxon>
        <taxon>Coleoptera</taxon>
        <taxon>Polyphaga</taxon>
        <taxon>Cucujiformia</taxon>
        <taxon>Curculionidae</taxon>
        <taxon>Scolytinae</taxon>
        <taxon>Dendroctonus</taxon>
    </lineage>
</organism>
<dbReference type="AlphaFoldDB" id="N6UCK0"/>
<dbReference type="InterPro" id="IPR002110">
    <property type="entry name" value="Ankyrin_rpt"/>
</dbReference>
<dbReference type="Pfam" id="PF12796">
    <property type="entry name" value="Ank_2"/>
    <property type="match status" value="1"/>
</dbReference>
<proteinExistence type="predicted"/>
<dbReference type="SUPFAM" id="SSF48403">
    <property type="entry name" value="Ankyrin repeat"/>
    <property type="match status" value="1"/>
</dbReference>
<reference evidence="1" key="1">
    <citation type="journal article" date="2013" name="Genome Biol.">
        <title>Draft genome of the mountain pine beetle, Dendroctonus ponderosae Hopkins, a major forest pest.</title>
        <authorList>
            <person name="Keeling C.I."/>
            <person name="Yuen M.M."/>
            <person name="Liao N.Y."/>
            <person name="Docking T.R."/>
            <person name="Chan S.K."/>
            <person name="Taylor G.A."/>
            <person name="Palmquist D.L."/>
            <person name="Jackman S.D."/>
            <person name="Nguyen A."/>
            <person name="Li M."/>
            <person name="Henderson H."/>
            <person name="Janes J.K."/>
            <person name="Zhao Y."/>
            <person name="Pandoh P."/>
            <person name="Moore R."/>
            <person name="Sperling F.A."/>
            <person name="Huber D.P."/>
            <person name="Birol I."/>
            <person name="Jones S.J."/>
            <person name="Bohlmann J."/>
        </authorList>
    </citation>
    <scope>NUCLEOTIDE SEQUENCE</scope>
</reference>
<dbReference type="PANTHER" id="PTHR24198">
    <property type="entry name" value="ANKYRIN REPEAT AND PROTEIN KINASE DOMAIN-CONTAINING PROTEIN"/>
    <property type="match status" value="1"/>
</dbReference>
<evidence type="ECO:0000313" key="1">
    <source>
        <dbReference type="EMBL" id="ENN76377.1"/>
    </source>
</evidence>
<dbReference type="HOGENOM" id="CLU_2388475_0_0_1"/>
<dbReference type="OrthoDB" id="7464126at2759"/>
<protein>
    <submittedName>
        <fullName evidence="1">Uncharacterized protein</fullName>
    </submittedName>
</protein>
<dbReference type="PROSITE" id="PS50297">
    <property type="entry name" value="ANK_REP_REGION"/>
    <property type="match status" value="1"/>
</dbReference>
<dbReference type="SMART" id="SM00248">
    <property type="entry name" value="ANK"/>
    <property type="match status" value="2"/>
</dbReference>
<dbReference type="EMBL" id="KB740981">
    <property type="protein sequence ID" value="ENN76377.1"/>
    <property type="molecule type" value="Genomic_DNA"/>
</dbReference>
<dbReference type="PROSITE" id="PS50088">
    <property type="entry name" value="ANK_REPEAT"/>
    <property type="match status" value="1"/>
</dbReference>
<accession>N6UCK0</accession>
<name>N6UCK0_DENPD</name>
<dbReference type="Gene3D" id="1.25.40.20">
    <property type="entry name" value="Ankyrin repeat-containing domain"/>
    <property type="match status" value="1"/>
</dbReference>
<feature type="non-terminal residue" evidence="1">
    <location>
        <position position="1"/>
    </location>
</feature>
<sequence length="94" mass="10145">MTALHVASFSGCVFSAKFLILVDRSTLNLINQYYSPLHCAVLAKNPDTARLLLDNGARINSMTNGPGYETALSIAVKVNSVDCVKLLVARGQYV</sequence>
<dbReference type="GO" id="GO:0005737">
    <property type="term" value="C:cytoplasm"/>
    <property type="evidence" value="ECO:0007669"/>
    <property type="project" value="TreeGrafter"/>
</dbReference>